<name>W6JV66_9MICO</name>
<accession>W6JV66</accession>
<dbReference type="InterPro" id="IPR009078">
    <property type="entry name" value="Ferritin-like_SF"/>
</dbReference>
<reference evidence="2 3" key="1">
    <citation type="journal article" date="2013" name="ISME J.">
        <title>A metabolic model for members of the genus Tetrasphaera involved in enhanced biological phosphorus removal.</title>
        <authorList>
            <person name="Kristiansen R."/>
            <person name="Nguyen H.T.T."/>
            <person name="Saunders A.M."/>
            <person name="Nielsen J.L."/>
            <person name="Wimmer R."/>
            <person name="Le V.Q."/>
            <person name="McIlroy S.J."/>
            <person name="Petrovski S."/>
            <person name="Seviour R.J."/>
            <person name="Calteau A."/>
            <person name="Nielsen K.L."/>
            <person name="Nielsen P.H."/>
        </authorList>
    </citation>
    <scope>NUCLEOTIDE SEQUENCE [LARGE SCALE GENOMIC DNA]</scope>
    <source>
        <strain evidence="2 3">Ben110</strain>
    </source>
</reference>
<feature type="domain" description="Ferritin-like" evidence="1">
    <location>
        <begin position="13"/>
        <end position="192"/>
    </location>
</feature>
<keyword evidence="3" id="KW-1185">Reference proteome</keyword>
<organism evidence="2 3">
    <name type="scientific">Nostocoides australiense Ben110</name>
    <dbReference type="NCBI Taxonomy" id="1193182"/>
    <lineage>
        <taxon>Bacteria</taxon>
        <taxon>Bacillati</taxon>
        <taxon>Actinomycetota</taxon>
        <taxon>Actinomycetes</taxon>
        <taxon>Micrococcales</taxon>
        <taxon>Intrasporangiaceae</taxon>
        <taxon>Nostocoides</taxon>
    </lineage>
</organism>
<protein>
    <recommendedName>
        <fullName evidence="1">Ferritin-like domain-containing protein</fullName>
    </recommendedName>
</protein>
<dbReference type="STRING" id="1193182.BN11_2040004"/>
<dbReference type="SUPFAM" id="SSF47240">
    <property type="entry name" value="Ferritin-like"/>
    <property type="match status" value="1"/>
</dbReference>
<proteinExistence type="predicted"/>
<dbReference type="RefSeq" id="WP_048698347.1">
    <property type="nucleotide sequence ID" value="NZ_HG764815.1"/>
</dbReference>
<gene>
    <name evidence="2" type="ORF">BN11_2040004</name>
</gene>
<dbReference type="EMBL" id="CAJA01000118">
    <property type="protein sequence ID" value="CCH72872.1"/>
    <property type="molecule type" value="Genomic_DNA"/>
</dbReference>
<dbReference type="Pfam" id="PF13794">
    <property type="entry name" value="MiaE_2"/>
    <property type="match status" value="1"/>
</dbReference>
<dbReference type="InterPro" id="IPR012347">
    <property type="entry name" value="Ferritin-like"/>
</dbReference>
<evidence type="ECO:0000313" key="3">
    <source>
        <dbReference type="Proteomes" id="UP000035763"/>
    </source>
</evidence>
<sequence>MSDVSCPDSADRTATVDLLGMLALGELTAFSRLAADADMAPAVAGREAFARLALVEFGHYELLLARLRELGGDPEGAMAPYAPVFAAYHERTRPGTWLEAVVKAYVGDGIAADFSREIARFVDAESRAAIEAAMDDRERSAVLVRLAAEGMQSDPHVRGRLALWARRLHGEAVSQAQTVAAQRESLTTLLTGSGPQLDLVALGELFARLARRHTERMAALGLEA</sequence>
<evidence type="ECO:0000259" key="1">
    <source>
        <dbReference type="Pfam" id="PF13794"/>
    </source>
</evidence>
<comment type="caution">
    <text evidence="2">The sequence shown here is derived from an EMBL/GenBank/DDBJ whole genome shotgun (WGS) entry which is preliminary data.</text>
</comment>
<dbReference type="Proteomes" id="UP000035763">
    <property type="component" value="Unassembled WGS sequence"/>
</dbReference>
<evidence type="ECO:0000313" key="2">
    <source>
        <dbReference type="EMBL" id="CCH72872.1"/>
    </source>
</evidence>
<dbReference type="AlphaFoldDB" id="W6JV66"/>
<dbReference type="Gene3D" id="1.20.1260.10">
    <property type="match status" value="1"/>
</dbReference>
<dbReference type="InterPro" id="IPR059125">
    <property type="entry name" value="Ferritin_actino"/>
</dbReference>